<proteinExistence type="predicted"/>
<name>A0A815SD89_ADIRI</name>
<dbReference type="OrthoDB" id="5864054at2759"/>
<accession>A0A815SD89</accession>
<comment type="caution">
    <text evidence="2">The sequence shown here is derived from an EMBL/GenBank/DDBJ whole genome shotgun (WGS) entry which is preliminary data.</text>
</comment>
<sequence>MSSTSDSVSSISYVTMQINRHVALVVLLFGTVGNIVNMIVLTVIYLWSALPTRILEG</sequence>
<organism evidence="2 3">
    <name type="scientific">Adineta ricciae</name>
    <name type="common">Rotifer</name>
    <dbReference type="NCBI Taxonomy" id="249248"/>
    <lineage>
        <taxon>Eukaryota</taxon>
        <taxon>Metazoa</taxon>
        <taxon>Spiralia</taxon>
        <taxon>Gnathifera</taxon>
        <taxon>Rotifera</taxon>
        <taxon>Eurotatoria</taxon>
        <taxon>Bdelloidea</taxon>
        <taxon>Adinetida</taxon>
        <taxon>Adinetidae</taxon>
        <taxon>Adineta</taxon>
    </lineage>
</organism>
<keyword evidence="1" id="KW-0472">Membrane</keyword>
<evidence type="ECO:0000313" key="2">
    <source>
        <dbReference type="EMBL" id="CAF1486609.1"/>
    </source>
</evidence>
<evidence type="ECO:0000313" key="3">
    <source>
        <dbReference type="Proteomes" id="UP000663852"/>
    </source>
</evidence>
<dbReference type="Proteomes" id="UP000663852">
    <property type="component" value="Unassembled WGS sequence"/>
</dbReference>
<dbReference type="AlphaFoldDB" id="A0A815SD89"/>
<reference evidence="2" key="1">
    <citation type="submission" date="2021-02" db="EMBL/GenBank/DDBJ databases">
        <authorList>
            <person name="Nowell W R."/>
        </authorList>
    </citation>
    <scope>NUCLEOTIDE SEQUENCE</scope>
</reference>
<feature type="transmembrane region" description="Helical" evidence="1">
    <location>
        <begin position="21"/>
        <end position="47"/>
    </location>
</feature>
<evidence type="ECO:0000256" key="1">
    <source>
        <dbReference type="SAM" id="Phobius"/>
    </source>
</evidence>
<dbReference type="EMBL" id="CAJNOJ010000568">
    <property type="protein sequence ID" value="CAF1486609.1"/>
    <property type="molecule type" value="Genomic_DNA"/>
</dbReference>
<keyword evidence="1" id="KW-0812">Transmembrane</keyword>
<feature type="non-terminal residue" evidence="2">
    <location>
        <position position="1"/>
    </location>
</feature>
<protein>
    <submittedName>
        <fullName evidence="2">Uncharacterized protein</fullName>
    </submittedName>
</protein>
<keyword evidence="1" id="KW-1133">Transmembrane helix</keyword>
<gene>
    <name evidence="2" type="ORF">EDS130_LOCUS41757</name>
</gene>